<accession>A0A2I1KS06</accession>
<sequence>MAQATHPITHRVLAPTRRQLLGVLALGAVGTSLAACGSKGSGSASSTASGSAAGSGSKVTVLTHDSFHVPDELVAAFEKDSGYTLEIVPSGDAGELVNKLVLTKDAPLGDAVFGIDNTFASRALDEGVIDTSVTVTLPDGAEQYVVDSTPALAPIDFGEVCVNIDSSWFADKGLTPPTSFEDLTKAEYKDLFVTINPSTSSTGLAFLLATIGHFGEDGFADYWKQLVANGTKIDEGWTDAYYTDFSGGGEGGTYPIVVSYSSSPAATVSEDGASSSTASVLATAFRQVEYAGALAGGANPEGAKAFIEWMLSTDVQTSIPDNMYMYPVSPEATLSEAMTAFGKVSDSPVTVEADAIAANREAWLATWTEAVGA</sequence>
<dbReference type="InterPro" id="IPR006311">
    <property type="entry name" value="TAT_signal"/>
</dbReference>
<organism evidence="2 3">
    <name type="scientific">Actinomyces urogenitalis</name>
    <dbReference type="NCBI Taxonomy" id="103621"/>
    <lineage>
        <taxon>Bacteria</taxon>
        <taxon>Bacillati</taxon>
        <taxon>Actinomycetota</taxon>
        <taxon>Actinomycetes</taxon>
        <taxon>Actinomycetales</taxon>
        <taxon>Actinomycetaceae</taxon>
        <taxon>Actinomyces</taxon>
    </lineage>
</organism>
<dbReference type="Gene3D" id="3.40.190.10">
    <property type="entry name" value="Periplasmic binding protein-like II"/>
    <property type="match status" value="2"/>
</dbReference>
<dbReference type="PANTHER" id="PTHR30006:SF2">
    <property type="entry name" value="ABC TRANSPORTER SUBSTRATE-BINDING PROTEIN"/>
    <property type="match status" value="1"/>
</dbReference>
<dbReference type="CDD" id="cd13545">
    <property type="entry name" value="PBP2_TbpA"/>
    <property type="match status" value="1"/>
</dbReference>
<keyword evidence="1" id="KW-0732">Signal</keyword>
<dbReference type="PANTHER" id="PTHR30006">
    <property type="entry name" value="THIAMINE-BINDING PERIPLASMIC PROTEIN-RELATED"/>
    <property type="match status" value="1"/>
</dbReference>
<dbReference type="GO" id="GO:0030975">
    <property type="term" value="F:thiamine binding"/>
    <property type="evidence" value="ECO:0007669"/>
    <property type="project" value="InterPro"/>
</dbReference>
<gene>
    <name evidence="2" type="ORF">CYJ26_07345</name>
</gene>
<dbReference type="Proteomes" id="UP000234778">
    <property type="component" value="Unassembled WGS sequence"/>
</dbReference>
<dbReference type="GO" id="GO:0030288">
    <property type="term" value="C:outer membrane-bounded periplasmic space"/>
    <property type="evidence" value="ECO:0007669"/>
    <property type="project" value="TreeGrafter"/>
</dbReference>
<dbReference type="NCBIfam" id="TIGR01254">
    <property type="entry name" value="sfuA"/>
    <property type="match status" value="1"/>
</dbReference>
<proteinExistence type="predicted"/>
<dbReference type="EMBL" id="PKHA01000007">
    <property type="protein sequence ID" value="PKY98410.1"/>
    <property type="molecule type" value="Genomic_DNA"/>
</dbReference>
<dbReference type="GO" id="GO:0015888">
    <property type="term" value="P:thiamine transport"/>
    <property type="evidence" value="ECO:0007669"/>
    <property type="project" value="InterPro"/>
</dbReference>
<dbReference type="AlphaFoldDB" id="A0A2I1KS06"/>
<dbReference type="InterPro" id="IPR005948">
    <property type="entry name" value="ThiB-like"/>
</dbReference>
<dbReference type="SUPFAM" id="SSF53850">
    <property type="entry name" value="Periplasmic binding protein-like II"/>
    <property type="match status" value="1"/>
</dbReference>
<name>A0A2I1KS06_9ACTO</name>
<protein>
    <submittedName>
        <fullName evidence="2">Thiamine ABC transporter substrate-binding protein</fullName>
    </submittedName>
</protein>
<dbReference type="RefSeq" id="WP_034234526.1">
    <property type="nucleotide sequence ID" value="NZ_CP136961.1"/>
</dbReference>
<evidence type="ECO:0000313" key="2">
    <source>
        <dbReference type="EMBL" id="PKY98410.1"/>
    </source>
</evidence>
<dbReference type="GO" id="GO:0030976">
    <property type="term" value="F:thiamine pyrophosphate binding"/>
    <property type="evidence" value="ECO:0007669"/>
    <property type="project" value="TreeGrafter"/>
</dbReference>
<comment type="caution">
    <text evidence="2">The sequence shown here is derived from an EMBL/GenBank/DDBJ whole genome shotgun (WGS) entry which is preliminary data.</text>
</comment>
<dbReference type="Pfam" id="PF13343">
    <property type="entry name" value="SBP_bac_6"/>
    <property type="match status" value="1"/>
</dbReference>
<dbReference type="GeneID" id="81708742"/>
<evidence type="ECO:0000313" key="3">
    <source>
        <dbReference type="Proteomes" id="UP000234778"/>
    </source>
</evidence>
<dbReference type="PROSITE" id="PS51318">
    <property type="entry name" value="TAT"/>
    <property type="match status" value="1"/>
</dbReference>
<reference evidence="2 3" key="1">
    <citation type="submission" date="2017-12" db="EMBL/GenBank/DDBJ databases">
        <title>Phylogenetic diversity of female urinary microbiome.</title>
        <authorList>
            <person name="Thomas-White K."/>
            <person name="Wolfe A.J."/>
        </authorList>
    </citation>
    <scope>NUCLEOTIDE SEQUENCE [LARGE SCALE GENOMIC DNA]</scope>
    <source>
        <strain evidence="2 3">UMB0319</strain>
    </source>
</reference>
<evidence type="ECO:0000256" key="1">
    <source>
        <dbReference type="ARBA" id="ARBA00022729"/>
    </source>
</evidence>